<sequence length="362" mass="40885">MRALLFLSISLLFGSWCNAQQISEKFKNKIRQLQQEHQIPAIAVSLITPDSIFSYVNGKSRFNKKEPIPQNAKFHLGSNTKAITSFIAMRLTEVEEINWGTKFFRLFPELISDSRNTYHDITLGDLLSHSAQIRPYTTGIELSKFNNLKGTISENGYAFSKSVLAEKPVKKGTYSNAGYVLAALMLERASGKTYRELVAQTMNALDLDYTIGFPNKENLTFPWGHWDQKGALEALSPDHEYKLPDYMVSAGDISMNIKDYSTFIQLHLNGLLGKTNYLNADDYNWLHFGQSPYAYGWGNVIKEKNKMSFHDGSAGTYYCHTVILPLKNIAVVIMMNTASTNAVEAIYELQKTMTAQPQKIKN</sequence>
<dbReference type="EMBL" id="QOVM01000003">
    <property type="protein sequence ID" value="RXG22849.1"/>
    <property type="molecule type" value="Genomic_DNA"/>
</dbReference>
<accession>A0A4Q0PAF7</accession>
<dbReference type="SUPFAM" id="SSF56601">
    <property type="entry name" value="beta-lactamase/transpeptidase-like"/>
    <property type="match status" value="1"/>
</dbReference>
<feature type="domain" description="Beta-lactamase-related" evidence="4">
    <location>
        <begin position="26"/>
        <end position="343"/>
    </location>
</feature>
<evidence type="ECO:0000313" key="6">
    <source>
        <dbReference type="Proteomes" id="UP000289238"/>
    </source>
</evidence>
<evidence type="ECO:0000256" key="1">
    <source>
        <dbReference type="ARBA" id="ARBA00004370"/>
    </source>
</evidence>
<protein>
    <submittedName>
        <fullName evidence="5">CubicO group peptidase (Beta-lactamase class C family)</fullName>
    </submittedName>
</protein>
<dbReference type="Proteomes" id="UP000289238">
    <property type="component" value="Unassembled WGS sequence"/>
</dbReference>
<dbReference type="GO" id="GO:0016020">
    <property type="term" value="C:membrane"/>
    <property type="evidence" value="ECO:0007669"/>
    <property type="project" value="UniProtKB-SubCell"/>
</dbReference>
<dbReference type="AlphaFoldDB" id="A0A4Q0PAF7"/>
<evidence type="ECO:0000259" key="4">
    <source>
        <dbReference type="Pfam" id="PF00144"/>
    </source>
</evidence>
<dbReference type="Gene3D" id="3.40.710.10">
    <property type="entry name" value="DD-peptidase/beta-lactamase superfamily"/>
    <property type="match status" value="1"/>
</dbReference>
<dbReference type="InterPro" id="IPR001466">
    <property type="entry name" value="Beta-lactam-related"/>
</dbReference>
<comment type="subcellular location">
    <subcellularLocation>
        <location evidence="1">Membrane</location>
    </subcellularLocation>
</comment>
<dbReference type="OrthoDB" id="1522765at2"/>
<feature type="chain" id="PRO_5020984149" evidence="3">
    <location>
        <begin position="20"/>
        <end position="362"/>
    </location>
</feature>
<feature type="signal peptide" evidence="3">
    <location>
        <begin position="1"/>
        <end position="19"/>
    </location>
</feature>
<dbReference type="Pfam" id="PF00144">
    <property type="entry name" value="Beta-lactamase"/>
    <property type="match status" value="1"/>
</dbReference>
<evidence type="ECO:0000256" key="3">
    <source>
        <dbReference type="SAM" id="SignalP"/>
    </source>
</evidence>
<keyword evidence="6" id="KW-1185">Reference proteome</keyword>
<dbReference type="PANTHER" id="PTHR46825:SF11">
    <property type="entry name" value="PENICILLIN-BINDING PROTEIN 4"/>
    <property type="match status" value="1"/>
</dbReference>
<keyword evidence="3" id="KW-0732">Signal</keyword>
<dbReference type="RefSeq" id="WP_128757796.1">
    <property type="nucleotide sequence ID" value="NZ_QOVM01000003.1"/>
</dbReference>
<proteinExistence type="predicted"/>
<keyword evidence="2" id="KW-0472">Membrane</keyword>
<organism evidence="5 6">
    <name type="scientific">Leeuwenhoekiella aequorea</name>
    <dbReference type="NCBI Taxonomy" id="283736"/>
    <lineage>
        <taxon>Bacteria</taxon>
        <taxon>Pseudomonadati</taxon>
        <taxon>Bacteroidota</taxon>
        <taxon>Flavobacteriia</taxon>
        <taxon>Flavobacteriales</taxon>
        <taxon>Flavobacteriaceae</taxon>
        <taxon>Leeuwenhoekiella</taxon>
    </lineage>
</organism>
<gene>
    <name evidence="5" type="ORF">DSM00_1953</name>
</gene>
<comment type="caution">
    <text evidence="5">The sequence shown here is derived from an EMBL/GenBank/DDBJ whole genome shotgun (WGS) entry which is preliminary data.</text>
</comment>
<dbReference type="PANTHER" id="PTHR46825">
    <property type="entry name" value="D-ALANYL-D-ALANINE-CARBOXYPEPTIDASE/ENDOPEPTIDASE AMPH"/>
    <property type="match status" value="1"/>
</dbReference>
<reference evidence="5 6" key="1">
    <citation type="submission" date="2018-07" db="EMBL/GenBank/DDBJ databases">
        <title>Leeuwenhoekiella genomics.</title>
        <authorList>
            <person name="Tahon G."/>
            <person name="Willems A."/>
        </authorList>
    </citation>
    <scope>NUCLEOTIDE SEQUENCE [LARGE SCALE GENOMIC DNA]</scope>
    <source>
        <strain evidence="5 6">LMG 22550</strain>
    </source>
</reference>
<name>A0A4Q0PAF7_9FLAO</name>
<dbReference type="InterPro" id="IPR050491">
    <property type="entry name" value="AmpC-like"/>
</dbReference>
<evidence type="ECO:0000313" key="5">
    <source>
        <dbReference type="EMBL" id="RXG22849.1"/>
    </source>
</evidence>
<evidence type="ECO:0000256" key="2">
    <source>
        <dbReference type="ARBA" id="ARBA00023136"/>
    </source>
</evidence>
<dbReference type="InterPro" id="IPR012338">
    <property type="entry name" value="Beta-lactam/transpept-like"/>
</dbReference>